<evidence type="ECO:0000256" key="12">
    <source>
        <dbReference type="SAM" id="Phobius"/>
    </source>
</evidence>
<dbReference type="EMBL" id="UOFN01000080">
    <property type="protein sequence ID" value="VAW77728.1"/>
    <property type="molecule type" value="Genomic_DNA"/>
</dbReference>
<proteinExistence type="predicted"/>
<protein>
    <recommendedName>
        <fullName evidence="3">histidine kinase</fullName>
        <ecNumber evidence="3">2.7.13.3</ecNumber>
    </recommendedName>
</protein>
<dbReference type="GO" id="GO:0007234">
    <property type="term" value="P:osmosensory signaling via phosphorelay pathway"/>
    <property type="evidence" value="ECO:0007669"/>
    <property type="project" value="TreeGrafter"/>
</dbReference>
<comment type="catalytic activity">
    <reaction evidence="1">
        <text>ATP + protein L-histidine = ADP + protein N-phospho-L-histidine.</text>
        <dbReference type="EC" id="2.7.13.3"/>
    </reaction>
</comment>
<dbReference type="InterPro" id="IPR036890">
    <property type="entry name" value="HATPase_C_sf"/>
</dbReference>
<dbReference type="Gene3D" id="3.30.565.10">
    <property type="entry name" value="Histidine kinase-like ATPase, C-terminal domain"/>
    <property type="match status" value="1"/>
</dbReference>
<feature type="transmembrane region" description="Helical" evidence="12">
    <location>
        <begin position="135"/>
        <end position="156"/>
    </location>
</feature>
<evidence type="ECO:0000256" key="10">
    <source>
        <dbReference type="ARBA" id="ARBA00023012"/>
    </source>
</evidence>
<evidence type="ECO:0000256" key="5">
    <source>
        <dbReference type="ARBA" id="ARBA00022553"/>
    </source>
</evidence>
<dbReference type="SUPFAM" id="SSF47384">
    <property type="entry name" value="Homodimeric domain of signal transducing histidine kinase"/>
    <property type="match status" value="1"/>
</dbReference>
<keyword evidence="8" id="KW-0418">Kinase</keyword>
<dbReference type="CDD" id="cd00082">
    <property type="entry name" value="HisKA"/>
    <property type="match status" value="1"/>
</dbReference>
<dbReference type="SMART" id="SM00388">
    <property type="entry name" value="HisKA"/>
    <property type="match status" value="1"/>
</dbReference>
<keyword evidence="11 12" id="KW-0472">Membrane</keyword>
<dbReference type="PRINTS" id="PR00344">
    <property type="entry name" value="BCTRLSENSOR"/>
</dbReference>
<keyword evidence="7" id="KW-0547">Nucleotide-binding</keyword>
<evidence type="ECO:0000313" key="14">
    <source>
        <dbReference type="EMBL" id="VAW77728.1"/>
    </source>
</evidence>
<dbReference type="Gene3D" id="1.10.287.130">
    <property type="match status" value="1"/>
</dbReference>
<sequence length="519" mass="59023">MIRAETFRRDFMRLILAAWLLPPVIGFGFILYIKILTPQQALDVLLSPIESVYVLGWLGFVLWYFPRYTRPVYNWIATPSEDSGKRALVCMRRFPLYFWSIFLVYLALAPSSVILSAEYYAGYVAEPVDWFRMHLVALIVSIIVGLPIFFMILDLFGRSLGKLDLTRPQVTIKIKIFLVGALVPLLIDTMLVQYYWTRTGFFTFETFLVWLALEVLAIAGSLVFVHSVSQSIAPLHRMIEGEVSVDDVNPDELLPMSTDELGVLTHGYQSLLRELQQSRDGLEMRVEERTADLKASNQELEAFSYSVSHDLRSPLRAIDGFSMLLLEDCADKLDAENIDHLNRIRRNAQRMATLIDDLLNLSRVGRTKISPESVDLKALAQEVMNSLEENEPDRNVVFKIDTDKHVMGDRKLLRGMLENLLGNSMKYTFNKELAEIHFSSHHENGEEVYSIVDNGAGFDMNYADKLFKAFHRLHGVDEYEGTGIGLAIVARIVQRHGGRIWADARVGKGAEFCFTLPGI</sequence>
<reference evidence="14" key="1">
    <citation type="submission" date="2018-06" db="EMBL/GenBank/DDBJ databases">
        <authorList>
            <person name="Zhirakovskaya E."/>
        </authorList>
    </citation>
    <scope>NUCLEOTIDE SEQUENCE</scope>
</reference>
<keyword evidence="6" id="KW-0808">Transferase</keyword>
<dbReference type="Pfam" id="PF02518">
    <property type="entry name" value="HATPase_c"/>
    <property type="match status" value="1"/>
</dbReference>
<feature type="domain" description="Histidine kinase" evidence="13">
    <location>
        <begin position="306"/>
        <end position="519"/>
    </location>
</feature>
<feature type="transmembrane region" description="Helical" evidence="12">
    <location>
        <begin position="12"/>
        <end position="33"/>
    </location>
</feature>
<evidence type="ECO:0000256" key="8">
    <source>
        <dbReference type="ARBA" id="ARBA00022777"/>
    </source>
</evidence>
<keyword evidence="10" id="KW-0902">Two-component regulatory system</keyword>
<dbReference type="PROSITE" id="PS50109">
    <property type="entry name" value="HIS_KIN"/>
    <property type="match status" value="1"/>
</dbReference>
<dbReference type="PANTHER" id="PTHR42878">
    <property type="entry name" value="TWO-COMPONENT HISTIDINE KINASE"/>
    <property type="match status" value="1"/>
</dbReference>
<comment type="subcellular location">
    <subcellularLocation>
        <location evidence="2">Cell membrane</location>
    </subcellularLocation>
</comment>
<keyword evidence="9" id="KW-0067">ATP-binding</keyword>
<evidence type="ECO:0000256" key="7">
    <source>
        <dbReference type="ARBA" id="ARBA00022741"/>
    </source>
</evidence>
<dbReference type="InterPro" id="IPR005467">
    <property type="entry name" value="His_kinase_dom"/>
</dbReference>
<dbReference type="PANTHER" id="PTHR42878:SF15">
    <property type="entry name" value="BACTERIOPHYTOCHROME"/>
    <property type="match status" value="1"/>
</dbReference>
<feature type="transmembrane region" description="Helical" evidence="12">
    <location>
        <begin position="176"/>
        <end position="196"/>
    </location>
</feature>
<evidence type="ECO:0000256" key="1">
    <source>
        <dbReference type="ARBA" id="ARBA00000085"/>
    </source>
</evidence>
<dbReference type="InterPro" id="IPR050351">
    <property type="entry name" value="BphY/WalK/GraS-like"/>
</dbReference>
<evidence type="ECO:0000256" key="2">
    <source>
        <dbReference type="ARBA" id="ARBA00004236"/>
    </source>
</evidence>
<keyword evidence="4" id="KW-1003">Cell membrane</keyword>
<evidence type="ECO:0000256" key="3">
    <source>
        <dbReference type="ARBA" id="ARBA00012438"/>
    </source>
</evidence>
<evidence type="ECO:0000256" key="9">
    <source>
        <dbReference type="ARBA" id="ARBA00022840"/>
    </source>
</evidence>
<dbReference type="InterPro" id="IPR003594">
    <property type="entry name" value="HATPase_dom"/>
</dbReference>
<evidence type="ECO:0000256" key="6">
    <source>
        <dbReference type="ARBA" id="ARBA00022679"/>
    </source>
</evidence>
<dbReference type="InterPro" id="IPR036097">
    <property type="entry name" value="HisK_dim/P_sf"/>
</dbReference>
<evidence type="ECO:0000259" key="13">
    <source>
        <dbReference type="PROSITE" id="PS50109"/>
    </source>
</evidence>
<feature type="transmembrane region" description="Helical" evidence="12">
    <location>
        <begin position="208"/>
        <end position="228"/>
    </location>
</feature>
<name>A0A3B0YA94_9ZZZZ</name>
<dbReference type="InterPro" id="IPR004358">
    <property type="entry name" value="Sig_transdc_His_kin-like_C"/>
</dbReference>
<organism evidence="14">
    <name type="scientific">hydrothermal vent metagenome</name>
    <dbReference type="NCBI Taxonomy" id="652676"/>
    <lineage>
        <taxon>unclassified sequences</taxon>
        <taxon>metagenomes</taxon>
        <taxon>ecological metagenomes</taxon>
    </lineage>
</organism>
<dbReference type="GO" id="GO:0030295">
    <property type="term" value="F:protein kinase activator activity"/>
    <property type="evidence" value="ECO:0007669"/>
    <property type="project" value="TreeGrafter"/>
</dbReference>
<dbReference type="SUPFAM" id="SSF55874">
    <property type="entry name" value="ATPase domain of HSP90 chaperone/DNA topoisomerase II/histidine kinase"/>
    <property type="match status" value="1"/>
</dbReference>
<dbReference type="SMART" id="SM00387">
    <property type="entry name" value="HATPase_c"/>
    <property type="match status" value="1"/>
</dbReference>
<dbReference type="GO" id="GO:0005524">
    <property type="term" value="F:ATP binding"/>
    <property type="evidence" value="ECO:0007669"/>
    <property type="project" value="UniProtKB-KW"/>
</dbReference>
<feature type="transmembrane region" description="Helical" evidence="12">
    <location>
        <begin position="96"/>
        <end position="115"/>
    </location>
</feature>
<dbReference type="Pfam" id="PF00512">
    <property type="entry name" value="HisKA"/>
    <property type="match status" value="1"/>
</dbReference>
<dbReference type="AlphaFoldDB" id="A0A3B0YA94"/>
<dbReference type="EC" id="2.7.13.3" evidence="3"/>
<dbReference type="FunFam" id="3.30.565.10:FF:000023">
    <property type="entry name" value="PAS domain-containing sensor histidine kinase"/>
    <property type="match status" value="1"/>
</dbReference>
<dbReference type="GO" id="GO:0000155">
    <property type="term" value="F:phosphorelay sensor kinase activity"/>
    <property type="evidence" value="ECO:0007669"/>
    <property type="project" value="InterPro"/>
</dbReference>
<gene>
    <name evidence="14" type="ORF">MNBD_GAMMA15-1485</name>
</gene>
<feature type="transmembrane region" description="Helical" evidence="12">
    <location>
        <begin position="45"/>
        <end position="65"/>
    </location>
</feature>
<evidence type="ECO:0000256" key="11">
    <source>
        <dbReference type="ARBA" id="ARBA00023136"/>
    </source>
</evidence>
<dbReference type="GO" id="GO:0005886">
    <property type="term" value="C:plasma membrane"/>
    <property type="evidence" value="ECO:0007669"/>
    <property type="project" value="UniProtKB-SubCell"/>
</dbReference>
<accession>A0A3B0YA94</accession>
<keyword evidence="12" id="KW-0812">Transmembrane</keyword>
<dbReference type="InterPro" id="IPR003661">
    <property type="entry name" value="HisK_dim/P_dom"/>
</dbReference>
<keyword evidence="12" id="KW-1133">Transmembrane helix</keyword>
<dbReference type="FunFam" id="1.10.287.130:FF:000070">
    <property type="entry name" value="Histidine kinase sensor protein"/>
    <property type="match status" value="1"/>
</dbReference>
<keyword evidence="5" id="KW-0597">Phosphoprotein</keyword>
<evidence type="ECO:0000256" key="4">
    <source>
        <dbReference type="ARBA" id="ARBA00022475"/>
    </source>
</evidence>
<dbReference type="GO" id="GO:0000156">
    <property type="term" value="F:phosphorelay response regulator activity"/>
    <property type="evidence" value="ECO:0007669"/>
    <property type="project" value="TreeGrafter"/>
</dbReference>